<dbReference type="InterPro" id="IPR029753">
    <property type="entry name" value="D-isomer_DH_CS"/>
</dbReference>
<dbReference type="InterPro" id="IPR006140">
    <property type="entry name" value="D-isomer_DH_NAD-bd"/>
</dbReference>
<dbReference type="InterPro" id="IPR029752">
    <property type="entry name" value="D-isomer_DH_CS1"/>
</dbReference>
<evidence type="ECO:0000259" key="6">
    <source>
        <dbReference type="Pfam" id="PF02826"/>
    </source>
</evidence>
<dbReference type="Proteomes" id="UP000532373">
    <property type="component" value="Unassembled WGS sequence"/>
</dbReference>
<dbReference type="RefSeq" id="WP_210322209.1">
    <property type="nucleotide sequence ID" value="NZ_JACHGI010000002.1"/>
</dbReference>
<gene>
    <name evidence="7" type="ORF">HNQ96_001472</name>
</gene>
<dbReference type="Pfam" id="PF00389">
    <property type="entry name" value="2-Hacid_dh"/>
    <property type="match status" value="1"/>
</dbReference>
<evidence type="ECO:0000256" key="2">
    <source>
        <dbReference type="ARBA" id="ARBA00023002"/>
    </source>
</evidence>
<comment type="similarity">
    <text evidence="1 4">Belongs to the D-isomer specific 2-hydroxyacid dehydrogenase family.</text>
</comment>
<dbReference type="InterPro" id="IPR006139">
    <property type="entry name" value="D-isomer_2_OHA_DH_cat_dom"/>
</dbReference>
<organism evidence="7 8">
    <name type="scientific">Aminobacter carboxidus</name>
    <dbReference type="NCBI Taxonomy" id="376165"/>
    <lineage>
        <taxon>Bacteria</taxon>
        <taxon>Pseudomonadati</taxon>
        <taxon>Pseudomonadota</taxon>
        <taxon>Alphaproteobacteria</taxon>
        <taxon>Hyphomicrobiales</taxon>
        <taxon>Phyllobacteriaceae</taxon>
        <taxon>Aminobacter</taxon>
    </lineage>
</organism>
<dbReference type="FunFam" id="3.40.50.720:FF:000203">
    <property type="entry name" value="D-3-phosphoglycerate dehydrogenase (SerA)"/>
    <property type="match status" value="1"/>
</dbReference>
<dbReference type="CDD" id="cd05301">
    <property type="entry name" value="GDH"/>
    <property type="match status" value="1"/>
</dbReference>
<evidence type="ECO:0000256" key="4">
    <source>
        <dbReference type="RuleBase" id="RU003719"/>
    </source>
</evidence>
<evidence type="ECO:0000259" key="5">
    <source>
        <dbReference type="Pfam" id="PF00389"/>
    </source>
</evidence>
<keyword evidence="3" id="KW-0520">NAD</keyword>
<dbReference type="PROSITE" id="PS00670">
    <property type="entry name" value="D_2_HYDROXYACID_DH_2"/>
    <property type="match status" value="1"/>
</dbReference>
<dbReference type="PROSITE" id="PS00065">
    <property type="entry name" value="D_2_HYDROXYACID_DH_1"/>
    <property type="match status" value="1"/>
</dbReference>
<dbReference type="PANTHER" id="PTHR10996">
    <property type="entry name" value="2-HYDROXYACID DEHYDROGENASE-RELATED"/>
    <property type="match status" value="1"/>
</dbReference>
<dbReference type="GO" id="GO:0005829">
    <property type="term" value="C:cytosol"/>
    <property type="evidence" value="ECO:0007669"/>
    <property type="project" value="TreeGrafter"/>
</dbReference>
<dbReference type="Pfam" id="PF02826">
    <property type="entry name" value="2-Hacid_dh_C"/>
    <property type="match status" value="1"/>
</dbReference>
<dbReference type="GO" id="GO:0016618">
    <property type="term" value="F:hydroxypyruvate reductase [NAD(P)H] activity"/>
    <property type="evidence" value="ECO:0007669"/>
    <property type="project" value="TreeGrafter"/>
</dbReference>
<dbReference type="GO" id="GO:0030267">
    <property type="term" value="F:glyoxylate reductase (NADPH) activity"/>
    <property type="evidence" value="ECO:0007669"/>
    <property type="project" value="TreeGrafter"/>
</dbReference>
<protein>
    <submittedName>
        <fullName evidence="7">Lactate dehydrogenase-like 2-hydroxyacid dehydrogenase</fullName>
    </submittedName>
</protein>
<name>A0A8E1WCS7_9HYPH</name>
<accession>A0A8E1WCS7</accession>
<evidence type="ECO:0000256" key="3">
    <source>
        <dbReference type="ARBA" id="ARBA00023027"/>
    </source>
</evidence>
<dbReference type="PROSITE" id="PS00671">
    <property type="entry name" value="D_2_HYDROXYACID_DH_3"/>
    <property type="match status" value="1"/>
</dbReference>
<evidence type="ECO:0000256" key="1">
    <source>
        <dbReference type="ARBA" id="ARBA00005854"/>
    </source>
</evidence>
<keyword evidence="2 4" id="KW-0560">Oxidoreductase</keyword>
<evidence type="ECO:0000313" key="8">
    <source>
        <dbReference type="Proteomes" id="UP000532373"/>
    </source>
</evidence>
<dbReference type="SUPFAM" id="SSF51735">
    <property type="entry name" value="NAD(P)-binding Rossmann-fold domains"/>
    <property type="match status" value="1"/>
</dbReference>
<dbReference type="SUPFAM" id="SSF52283">
    <property type="entry name" value="Formate/glycerate dehydrogenase catalytic domain-like"/>
    <property type="match status" value="1"/>
</dbReference>
<feature type="domain" description="D-isomer specific 2-hydroxyacid dehydrogenase catalytic" evidence="5">
    <location>
        <begin position="6"/>
        <end position="315"/>
    </location>
</feature>
<feature type="domain" description="D-isomer specific 2-hydroxyacid dehydrogenase NAD-binding" evidence="6">
    <location>
        <begin position="111"/>
        <end position="288"/>
    </location>
</feature>
<dbReference type="Gene3D" id="3.40.50.720">
    <property type="entry name" value="NAD(P)-binding Rossmann-like Domain"/>
    <property type="match status" value="2"/>
</dbReference>
<sequence>MRAKIVVTRTMTDPVMERIRSEFDAILPPTAGLTPDEVIAAIKDHQAEGLLFTSGTKFDASFIERLPSHLKVAATCSVGFDHIDVAAAKARGLVVTNTPDVLNNATADMAFMLILAACRRAGEYDRVVRDGWGKFYGMHEFLGTEVSGKTLGIIGMGRIGQAVAQRARGFDMKVVYHNRSQLPAQLEAGATYFEKLEDMLPQSQILTLHAPGGAETSEIVNRETLALLPRGAVLVNTARGTLVNEEDLIAALNDGHLFAAGLDVFKGEPKPDARFASLPNVVLAPHMGSATFQTRTAMGNRCLDNVAAVLAGRPAGDPIW</sequence>
<dbReference type="EMBL" id="JACHGI010000002">
    <property type="protein sequence ID" value="MBB6465614.1"/>
    <property type="molecule type" value="Genomic_DNA"/>
</dbReference>
<dbReference type="InterPro" id="IPR050223">
    <property type="entry name" value="D-isomer_2-hydroxyacid_DH"/>
</dbReference>
<dbReference type="InterPro" id="IPR036291">
    <property type="entry name" value="NAD(P)-bd_dom_sf"/>
</dbReference>
<reference evidence="7 8" key="1">
    <citation type="submission" date="2020-08" db="EMBL/GenBank/DDBJ databases">
        <title>Genomic Encyclopedia of Type Strains, Phase IV (KMG-IV): sequencing the most valuable type-strain genomes for metagenomic binning, comparative biology and taxonomic classification.</title>
        <authorList>
            <person name="Goeker M."/>
        </authorList>
    </citation>
    <scope>NUCLEOTIDE SEQUENCE [LARGE SCALE GENOMIC DNA]</scope>
    <source>
        <strain evidence="7 8">DSM 17454</strain>
    </source>
</reference>
<dbReference type="GO" id="GO:0051287">
    <property type="term" value="F:NAD binding"/>
    <property type="evidence" value="ECO:0007669"/>
    <property type="project" value="InterPro"/>
</dbReference>
<comment type="caution">
    <text evidence="7">The sequence shown here is derived from an EMBL/GenBank/DDBJ whole genome shotgun (WGS) entry which is preliminary data.</text>
</comment>
<dbReference type="AlphaFoldDB" id="A0A8E1WCS7"/>
<evidence type="ECO:0000313" key="7">
    <source>
        <dbReference type="EMBL" id="MBB6465614.1"/>
    </source>
</evidence>
<dbReference type="PANTHER" id="PTHR10996:SF257">
    <property type="entry name" value="GLYOXYLATE REDUCTASE 1"/>
    <property type="match status" value="1"/>
</dbReference>
<proteinExistence type="inferred from homology"/>